<evidence type="ECO:0000313" key="2">
    <source>
        <dbReference type="Proteomes" id="UP000004310"/>
    </source>
</evidence>
<protein>
    <submittedName>
        <fullName evidence="1">Uncharacterized protein</fullName>
    </submittedName>
</protein>
<organism evidence="1 2">
    <name type="scientific">Fulvimarina pelagi HTCC2506</name>
    <dbReference type="NCBI Taxonomy" id="314231"/>
    <lineage>
        <taxon>Bacteria</taxon>
        <taxon>Pseudomonadati</taxon>
        <taxon>Pseudomonadota</taxon>
        <taxon>Alphaproteobacteria</taxon>
        <taxon>Hyphomicrobiales</taxon>
        <taxon>Aurantimonadaceae</taxon>
        <taxon>Fulvimarina</taxon>
    </lineage>
</organism>
<evidence type="ECO:0000313" key="1">
    <source>
        <dbReference type="EMBL" id="EAU42316.1"/>
    </source>
</evidence>
<keyword evidence="2" id="KW-1185">Reference proteome</keyword>
<reference evidence="1 2" key="1">
    <citation type="journal article" date="2010" name="J. Bacteriol.">
        <title>Genome sequence of Fulvimarina pelagi HTCC2506T, a Mn(II)-oxidizing alphaproteobacterium possessing an aerobic anoxygenic photosynthetic gene cluster and Xanthorhodopsin.</title>
        <authorList>
            <person name="Kang I."/>
            <person name="Oh H.M."/>
            <person name="Lim S.I."/>
            <person name="Ferriera S."/>
            <person name="Giovannoni S.J."/>
            <person name="Cho J.C."/>
        </authorList>
    </citation>
    <scope>NUCLEOTIDE SEQUENCE [LARGE SCALE GENOMIC DNA]</scope>
    <source>
        <strain evidence="1 2">HTCC2506</strain>
    </source>
</reference>
<dbReference type="Proteomes" id="UP000004310">
    <property type="component" value="Unassembled WGS sequence"/>
</dbReference>
<dbReference type="HOGENOM" id="CLU_3216637_0_0_5"/>
<proteinExistence type="predicted"/>
<comment type="caution">
    <text evidence="1">The sequence shown here is derived from an EMBL/GenBank/DDBJ whole genome shotgun (WGS) entry which is preliminary data.</text>
</comment>
<dbReference type="AlphaFoldDB" id="Q0G7P8"/>
<accession>Q0G7P8</accession>
<gene>
    <name evidence="1" type="ORF">FP2506_05741</name>
</gene>
<name>Q0G7P8_9HYPH</name>
<sequence length="44" mass="4960">MFRHHLVDIVSMLAEIGPVSGDRYGRPSKLQRVIIHSKKLLFGG</sequence>
<dbReference type="EMBL" id="AATP01000001">
    <property type="protein sequence ID" value="EAU42316.1"/>
    <property type="molecule type" value="Genomic_DNA"/>
</dbReference>